<dbReference type="EMBL" id="RQXV01000004">
    <property type="protein sequence ID" value="RRC99783.1"/>
    <property type="molecule type" value="Genomic_DNA"/>
</dbReference>
<evidence type="ECO:0000313" key="1">
    <source>
        <dbReference type="EMBL" id="RRC99783.1"/>
    </source>
</evidence>
<sequence>MFLTMLLCVSGPLASASDQGVFSVDPVKNGEQRWKVGYYEGGEYTDYQKILIETVKGLVKLGWIEPVTIPVQEGEQTDQLWRWLSTEVSSEYIEFVSDAHYSAGWDDAQRKMRAEQVIDRLSNKQDLDLMIAMGTWAGKDLANDRQHTPTMVLSASDPISSGIIKSVEDSGFEHLHASVDPNRYDRQVRIFNDVVGFKRLGVAFEDSINGRSYAAMDVLQRLSKSRGFELLGCHTQSDISDLRIAEDSVKKCFRELAGKADAIYVTLQGGVNSNSIPELVRIANKNSIPTFSQSGSEEVKQGFLMSLSQAGFRYVGEFHASTFAKVFNGAKPNQLTQFFEEPPRMAVNLKTAEIVGFNPPLLLLGAADEVYREIPGQ</sequence>
<keyword evidence="2" id="KW-1185">Reference proteome</keyword>
<dbReference type="Gene3D" id="3.40.50.2300">
    <property type="match status" value="2"/>
</dbReference>
<organism evidence="1 2">
    <name type="scientific">Amphritea balenae</name>
    <dbReference type="NCBI Taxonomy" id="452629"/>
    <lineage>
        <taxon>Bacteria</taxon>
        <taxon>Pseudomonadati</taxon>
        <taxon>Pseudomonadota</taxon>
        <taxon>Gammaproteobacteria</taxon>
        <taxon>Oceanospirillales</taxon>
        <taxon>Oceanospirillaceae</taxon>
        <taxon>Amphritea</taxon>
    </lineage>
</organism>
<dbReference type="PANTHER" id="PTHR35271:SF1">
    <property type="entry name" value="ABC TRANSPORTER, SUBSTRATE-BINDING LIPOPROTEIN"/>
    <property type="match status" value="1"/>
</dbReference>
<protein>
    <submittedName>
        <fullName evidence="1">ABC transporter substrate-binding protein</fullName>
    </submittedName>
</protein>
<dbReference type="InterPro" id="IPR007487">
    <property type="entry name" value="ABC_transpt-TYRBP-like"/>
</dbReference>
<evidence type="ECO:0000313" key="2">
    <source>
        <dbReference type="Proteomes" id="UP000267535"/>
    </source>
</evidence>
<gene>
    <name evidence="1" type="ORF">EHS89_08685</name>
</gene>
<accession>A0A3P1SRH4</accession>
<comment type="caution">
    <text evidence="1">The sequence shown here is derived from an EMBL/GenBank/DDBJ whole genome shotgun (WGS) entry which is preliminary data.</text>
</comment>
<dbReference type="AlphaFoldDB" id="A0A3P1SRH4"/>
<name>A0A3P1SRH4_9GAMM</name>
<dbReference type="Proteomes" id="UP000267535">
    <property type="component" value="Unassembled WGS sequence"/>
</dbReference>
<dbReference type="OrthoDB" id="1680494at2"/>
<dbReference type="Pfam" id="PF04392">
    <property type="entry name" value="ABC_sub_bind"/>
    <property type="match status" value="1"/>
</dbReference>
<reference evidence="1 2" key="1">
    <citation type="submission" date="2018-11" db="EMBL/GenBank/DDBJ databases">
        <title>The draft genome sequence of Amphritea balenae JAMM 1525T.</title>
        <authorList>
            <person name="Fang Z."/>
            <person name="Zhang Y."/>
            <person name="Han X."/>
        </authorList>
    </citation>
    <scope>NUCLEOTIDE SEQUENCE [LARGE SCALE GENOMIC DNA]</scope>
    <source>
        <strain evidence="1 2">JAMM 1525</strain>
    </source>
</reference>
<dbReference type="PANTHER" id="PTHR35271">
    <property type="entry name" value="ABC TRANSPORTER, SUBSTRATE-BINDING LIPOPROTEIN-RELATED"/>
    <property type="match status" value="1"/>
</dbReference>
<proteinExistence type="predicted"/>